<dbReference type="EMBL" id="JARIHO010000010">
    <property type="protein sequence ID" value="KAJ7354377.1"/>
    <property type="molecule type" value="Genomic_DNA"/>
</dbReference>
<proteinExistence type="predicted"/>
<sequence length="598" mass="64350">MSGRDAGVHKDEYFEPTATWVRNDARESDPKPTIAWAWWKIWATERHNKLTSRSQKKQELEVKSRKGVSEEAGKDVLCALLPKLSASVREGGERKDAEGPEGGEGEAGKEDVELEVELGLDEDVDMCGWLSLRGLMDGPCPLPPNLLLSSSSSSHTAGAAEKNGDESEKDKDNGAARRMVGLREELMRIADLLRDARRVVGLEGSPLVLYGGQVVVKDVEAAKPAAGVVPPAPVFTHQPAVARSATAYPQVAVDAHQQHALASIRARALRDDLDLDDLDLDDDAMTEQTSVTDDDILHDAFSFLNRTGSESKAAEASDEDEIVWDLRHAVSQPKQPITTGTQVPSTTALDLLNTFAKKPVAVLTPPAGGAGAVGMGVGTPDGMLFGSRAALQSIWSASRDERGLMFAGGGGASDGGGGQQQQQQLAHQHAHPPQYEGFRSLRGCRDMLSLGTGTRMGRTTASHCKTSHRRRARPSGRRPTLPRVSTRYHPLASGTLRPRTSPTHQRVVSNAMAAAQLFPSGGDQYGYGPLSAPPPQYMGGVFYATSGQGFAAQSQGYKRMDMVRRRGMDTGSMRDTYRSIRAQLPSIQLMSQLLGNMG</sequence>
<dbReference type="Proteomes" id="UP001218218">
    <property type="component" value="Unassembled WGS sequence"/>
</dbReference>
<feature type="region of interest" description="Disordered" evidence="1">
    <location>
        <begin position="409"/>
        <end position="430"/>
    </location>
</feature>
<feature type="region of interest" description="Disordered" evidence="1">
    <location>
        <begin position="450"/>
        <end position="505"/>
    </location>
</feature>
<name>A0AAD7ABL9_9AGAR</name>
<evidence type="ECO:0000256" key="1">
    <source>
        <dbReference type="SAM" id="MobiDB-lite"/>
    </source>
</evidence>
<dbReference type="AlphaFoldDB" id="A0AAD7ABL9"/>
<organism evidence="2 3">
    <name type="scientific">Mycena albidolilacea</name>
    <dbReference type="NCBI Taxonomy" id="1033008"/>
    <lineage>
        <taxon>Eukaryota</taxon>
        <taxon>Fungi</taxon>
        <taxon>Dikarya</taxon>
        <taxon>Basidiomycota</taxon>
        <taxon>Agaricomycotina</taxon>
        <taxon>Agaricomycetes</taxon>
        <taxon>Agaricomycetidae</taxon>
        <taxon>Agaricales</taxon>
        <taxon>Marasmiineae</taxon>
        <taxon>Mycenaceae</taxon>
        <taxon>Mycena</taxon>
    </lineage>
</organism>
<accession>A0AAD7ABL9</accession>
<feature type="region of interest" description="Disordered" evidence="1">
    <location>
        <begin position="146"/>
        <end position="176"/>
    </location>
</feature>
<feature type="compositionally biased region" description="Low complexity" evidence="1">
    <location>
        <begin position="420"/>
        <end position="430"/>
    </location>
</feature>
<feature type="compositionally biased region" description="Gly residues" evidence="1">
    <location>
        <begin position="409"/>
        <end position="419"/>
    </location>
</feature>
<comment type="caution">
    <text evidence="2">The sequence shown here is derived from an EMBL/GenBank/DDBJ whole genome shotgun (WGS) entry which is preliminary data.</text>
</comment>
<protein>
    <submittedName>
        <fullName evidence="2">Uncharacterized protein</fullName>
    </submittedName>
</protein>
<reference evidence="2" key="1">
    <citation type="submission" date="2023-03" db="EMBL/GenBank/DDBJ databases">
        <title>Massive genome expansion in bonnet fungi (Mycena s.s.) driven by repeated elements and novel gene families across ecological guilds.</title>
        <authorList>
            <consortium name="Lawrence Berkeley National Laboratory"/>
            <person name="Harder C.B."/>
            <person name="Miyauchi S."/>
            <person name="Viragh M."/>
            <person name="Kuo A."/>
            <person name="Thoen E."/>
            <person name="Andreopoulos B."/>
            <person name="Lu D."/>
            <person name="Skrede I."/>
            <person name="Drula E."/>
            <person name="Henrissat B."/>
            <person name="Morin E."/>
            <person name="Kohler A."/>
            <person name="Barry K."/>
            <person name="LaButti K."/>
            <person name="Morin E."/>
            <person name="Salamov A."/>
            <person name="Lipzen A."/>
            <person name="Mereny Z."/>
            <person name="Hegedus B."/>
            <person name="Baldrian P."/>
            <person name="Stursova M."/>
            <person name="Weitz H."/>
            <person name="Taylor A."/>
            <person name="Grigoriev I.V."/>
            <person name="Nagy L.G."/>
            <person name="Martin F."/>
            <person name="Kauserud H."/>
        </authorList>
    </citation>
    <scope>NUCLEOTIDE SEQUENCE</scope>
    <source>
        <strain evidence="2">CBHHK002</strain>
    </source>
</reference>
<feature type="compositionally biased region" description="Basic residues" evidence="1">
    <location>
        <begin position="465"/>
        <end position="476"/>
    </location>
</feature>
<evidence type="ECO:0000313" key="2">
    <source>
        <dbReference type="EMBL" id="KAJ7354377.1"/>
    </source>
</evidence>
<feature type="compositionally biased region" description="Basic and acidic residues" evidence="1">
    <location>
        <begin position="162"/>
        <end position="176"/>
    </location>
</feature>
<gene>
    <name evidence="2" type="ORF">DFH08DRAFT_804298</name>
</gene>
<keyword evidence="3" id="KW-1185">Reference proteome</keyword>
<evidence type="ECO:0000313" key="3">
    <source>
        <dbReference type="Proteomes" id="UP001218218"/>
    </source>
</evidence>
<feature type="region of interest" description="Disordered" evidence="1">
    <location>
        <begin position="89"/>
        <end position="111"/>
    </location>
</feature>